<protein>
    <submittedName>
        <fullName evidence="2">Type IV pilus assembly protein PilV</fullName>
    </submittedName>
</protein>
<gene>
    <name evidence="2" type="ORF">J2X15_003736</name>
</gene>
<dbReference type="InterPro" id="IPR013362">
    <property type="entry name" value="Pilus_4_PilV"/>
</dbReference>
<evidence type="ECO:0000256" key="1">
    <source>
        <dbReference type="SAM" id="Phobius"/>
    </source>
</evidence>
<accession>A0ABU1ZS93</accession>
<organism evidence="2 3">
    <name type="scientific">Rhodoferax saidenbachensis</name>
    <dbReference type="NCBI Taxonomy" id="1484693"/>
    <lineage>
        <taxon>Bacteria</taxon>
        <taxon>Pseudomonadati</taxon>
        <taxon>Pseudomonadota</taxon>
        <taxon>Betaproteobacteria</taxon>
        <taxon>Burkholderiales</taxon>
        <taxon>Comamonadaceae</taxon>
        <taxon>Rhodoferax</taxon>
    </lineage>
</organism>
<dbReference type="RefSeq" id="WP_310345720.1">
    <property type="nucleotide sequence ID" value="NZ_JAVDXO010000011.1"/>
</dbReference>
<sequence length="175" mass="18734">MNVVTKLRAGSYHLASRGLHQMGFSLIEVLVTILILCFGLLGVAGLLVGGVSNAADSESLAKANQLAADMADRIRANPVVALSATSEYLLSYSDTVPSSPTTIAAKDKKEWMQALAAQLPQGKGRIYNTVGGGQRKVNIEVRWSKCMGTINDADQTACRDDSTTAFRTINFELQL</sequence>
<keyword evidence="1" id="KW-0812">Transmembrane</keyword>
<dbReference type="EMBL" id="JAVDXO010000011">
    <property type="protein sequence ID" value="MDR7308424.1"/>
    <property type="molecule type" value="Genomic_DNA"/>
</dbReference>
<evidence type="ECO:0000313" key="3">
    <source>
        <dbReference type="Proteomes" id="UP001268089"/>
    </source>
</evidence>
<dbReference type="InterPro" id="IPR012902">
    <property type="entry name" value="N_methyl_site"/>
</dbReference>
<keyword evidence="1" id="KW-1133">Transmembrane helix</keyword>
<reference evidence="2 3" key="1">
    <citation type="submission" date="2023-07" db="EMBL/GenBank/DDBJ databases">
        <title>Sorghum-associated microbial communities from plants grown in Nebraska, USA.</title>
        <authorList>
            <person name="Schachtman D."/>
        </authorList>
    </citation>
    <scope>NUCLEOTIDE SEQUENCE [LARGE SCALE GENOMIC DNA]</scope>
    <source>
        <strain evidence="2 3">BE308</strain>
    </source>
</reference>
<name>A0ABU1ZS93_9BURK</name>
<dbReference type="Proteomes" id="UP001268089">
    <property type="component" value="Unassembled WGS sequence"/>
</dbReference>
<keyword evidence="3" id="KW-1185">Reference proteome</keyword>
<keyword evidence="1" id="KW-0472">Membrane</keyword>
<proteinExistence type="predicted"/>
<comment type="caution">
    <text evidence="2">The sequence shown here is derived from an EMBL/GenBank/DDBJ whole genome shotgun (WGS) entry which is preliminary data.</text>
</comment>
<evidence type="ECO:0000313" key="2">
    <source>
        <dbReference type="EMBL" id="MDR7308424.1"/>
    </source>
</evidence>
<dbReference type="Pfam" id="PF07963">
    <property type="entry name" value="N_methyl"/>
    <property type="match status" value="1"/>
</dbReference>
<feature type="transmembrane region" description="Helical" evidence="1">
    <location>
        <begin position="26"/>
        <end position="48"/>
    </location>
</feature>
<dbReference type="NCBIfam" id="TIGR02523">
    <property type="entry name" value="type_IV_pilV"/>
    <property type="match status" value="1"/>
</dbReference>
<dbReference type="NCBIfam" id="TIGR02532">
    <property type="entry name" value="IV_pilin_GFxxxE"/>
    <property type="match status" value="1"/>
</dbReference>